<dbReference type="NCBIfam" id="TIGR01731">
    <property type="entry name" value="fil_hemag_20aa"/>
    <property type="match status" value="28"/>
</dbReference>
<dbReference type="InterPro" id="IPR010069">
    <property type="entry name" value="CdiA_FHA1_rpt"/>
</dbReference>
<organism evidence="9 10">
    <name type="scientific">Dickeya fangzhongdai</name>
    <dbReference type="NCBI Taxonomy" id="1778540"/>
    <lineage>
        <taxon>Bacteria</taxon>
        <taxon>Pseudomonadati</taxon>
        <taxon>Pseudomonadota</taxon>
        <taxon>Gammaproteobacteria</taxon>
        <taxon>Enterobacterales</taxon>
        <taxon>Pectobacteriaceae</taxon>
        <taxon>Dickeya</taxon>
    </lineage>
</organism>
<dbReference type="RefSeq" id="WP_100849620.1">
    <property type="nucleotide sequence ID" value="NZ_CP025003.1"/>
</dbReference>
<dbReference type="GO" id="GO:0090729">
    <property type="term" value="F:toxin activity"/>
    <property type="evidence" value="ECO:0007669"/>
    <property type="project" value="UniProtKB-KW"/>
</dbReference>
<dbReference type="Gene3D" id="2.160.20.10">
    <property type="entry name" value="Single-stranded right-handed beta-helix, Pectin lyase-like"/>
    <property type="match status" value="2"/>
</dbReference>
<dbReference type="InterPro" id="IPR012334">
    <property type="entry name" value="Pectin_lyas_fold"/>
</dbReference>
<name>A0A2K8QMC7_9GAMM</name>
<evidence type="ECO:0000259" key="8">
    <source>
        <dbReference type="PROSITE" id="PS50990"/>
    </source>
</evidence>
<comment type="similarity">
    <text evidence="5">In the N-terminal section; belongs to the CdiA toxin family.</text>
</comment>
<feature type="chain" id="PRO_5014765516" evidence="7">
    <location>
        <begin position="30"/>
        <end position="4056"/>
    </location>
</feature>
<dbReference type="InterPro" id="IPR008619">
    <property type="entry name" value="Filamentous_hemagglutn_rpt"/>
</dbReference>
<dbReference type="GO" id="GO:0005524">
    <property type="term" value="F:ATP binding"/>
    <property type="evidence" value="ECO:0007669"/>
    <property type="project" value="InterPro"/>
</dbReference>
<evidence type="ECO:0000256" key="4">
    <source>
        <dbReference type="ARBA" id="ARBA00023026"/>
    </source>
</evidence>
<dbReference type="InterPro" id="IPR049271">
    <property type="entry name" value="DUF6862"/>
</dbReference>
<keyword evidence="7" id="KW-0732">Signal</keyword>
<dbReference type="GO" id="GO:0008233">
    <property type="term" value="F:peptidase activity"/>
    <property type="evidence" value="ECO:0007669"/>
    <property type="project" value="InterPro"/>
</dbReference>
<dbReference type="InterPro" id="IPR011050">
    <property type="entry name" value="Pectin_lyase_fold/virulence"/>
</dbReference>
<evidence type="ECO:0000256" key="7">
    <source>
        <dbReference type="SAM" id="SignalP"/>
    </source>
</evidence>
<dbReference type="GO" id="GO:0006508">
    <property type="term" value="P:proteolysis"/>
    <property type="evidence" value="ECO:0007669"/>
    <property type="project" value="InterPro"/>
</dbReference>
<dbReference type="Pfam" id="PF13332">
    <property type="entry name" value="Fil_haemagg_2"/>
    <property type="match status" value="4"/>
</dbReference>
<dbReference type="InterPro" id="IPR006914">
    <property type="entry name" value="VENN_dom"/>
</dbReference>
<dbReference type="Proteomes" id="UP000231901">
    <property type="component" value="Chromosome"/>
</dbReference>
<keyword evidence="3" id="KW-1266">Target cell cytoplasm</keyword>
<dbReference type="Pfam" id="PF04829">
    <property type="entry name" value="PT-VENN"/>
    <property type="match status" value="1"/>
</dbReference>
<dbReference type="InterPro" id="IPR008638">
    <property type="entry name" value="FhaB/CdiA-like_TPS"/>
</dbReference>
<protein>
    <submittedName>
        <fullName evidence="9">Hemolysin BL-binding protein</fullName>
    </submittedName>
</protein>
<dbReference type="SUPFAM" id="SSF51126">
    <property type="entry name" value="Pectin lyase-like"/>
    <property type="match status" value="1"/>
</dbReference>
<evidence type="ECO:0000256" key="2">
    <source>
        <dbReference type="ARBA" id="ARBA00022656"/>
    </source>
</evidence>
<dbReference type="InterPro" id="IPR025157">
    <property type="entry name" value="Hemagglutinin_rpt"/>
</dbReference>
<dbReference type="Gene3D" id="3.90.70.10">
    <property type="entry name" value="Cysteine proteinases"/>
    <property type="match status" value="1"/>
</dbReference>
<dbReference type="Pfam" id="PF21726">
    <property type="entry name" value="DUF6862"/>
    <property type="match status" value="1"/>
</dbReference>
<dbReference type="PROSITE" id="PS50990">
    <property type="entry name" value="PEPTIDASE_C39"/>
    <property type="match status" value="1"/>
</dbReference>
<evidence type="ECO:0000313" key="9">
    <source>
        <dbReference type="EMBL" id="ATZ94661.1"/>
    </source>
</evidence>
<dbReference type="Pfam" id="PF03412">
    <property type="entry name" value="Peptidase_C39"/>
    <property type="match status" value="1"/>
</dbReference>
<dbReference type="NCBIfam" id="TIGR01901">
    <property type="entry name" value="adhes_NPXG"/>
    <property type="match status" value="1"/>
</dbReference>
<evidence type="ECO:0000313" key="10">
    <source>
        <dbReference type="Proteomes" id="UP000231901"/>
    </source>
</evidence>
<feature type="compositionally biased region" description="Low complexity" evidence="6">
    <location>
        <begin position="3147"/>
        <end position="3167"/>
    </location>
</feature>
<keyword evidence="4" id="KW-0843">Virulence</keyword>
<reference evidence="10" key="1">
    <citation type="journal article" date="2018" name="Genome Announc.">
        <title>Complete genome sequence of a Dickeya fangzhongdai type strain causing bleeding canker of pear tree trunks.</title>
        <authorList>
            <person name="Zhao Y."/>
            <person name="Tian Y."/>
            <person name="Li X."/>
            <person name="Hu B."/>
        </authorList>
    </citation>
    <scope>NUCLEOTIDE SEQUENCE [LARGE SCALE GENOMIC DNA]</scope>
    <source>
        <strain evidence="10">DSM 101947</strain>
    </source>
</reference>
<comment type="subcellular location">
    <subcellularLocation>
        <location evidence="1">Target cell</location>
        <location evidence="1">Target cell cytoplasm</location>
    </subcellularLocation>
</comment>
<dbReference type="GeneID" id="66565082"/>
<keyword evidence="2" id="KW-0800">Toxin</keyword>
<proteinExistence type="inferred from homology"/>
<dbReference type="Pfam" id="PF05860">
    <property type="entry name" value="TPS"/>
    <property type="match status" value="1"/>
</dbReference>
<dbReference type="EMBL" id="CP025003">
    <property type="protein sequence ID" value="ATZ94661.1"/>
    <property type="molecule type" value="Genomic_DNA"/>
</dbReference>
<dbReference type="Pfam" id="PF05594">
    <property type="entry name" value="Fil_haemagg"/>
    <property type="match status" value="12"/>
</dbReference>
<dbReference type="SMART" id="SM00912">
    <property type="entry name" value="Haemagg_act"/>
    <property type="match status" value="1"/>
</dbReference>
<evidence type="ECO:0000256" key="5">
    <source>
        <dbReference type="ARBA" id="ARBA00024043"/>
    </source>
</evidence>
<evidence type="ECO:0000256" key="3">
    <source>
        <dbReference type="ARBA" id="ARBA00022913"/>
    </source>
</evidence>
<dbReference type="KEGG" id="dfn:CVE23_12150"/>
<feature type="domain" description="Peptidase C39" evidence="8">
    <location>
        <begin position="3920"/>
        <end position="4052"/>
    </location>
</feature>
<evidence type="ECO:0000256" key="6">
    <source>
        <dbReference type="SAM" id="MobiDB-lite"/>
    </source>
</evidence>
<sequence length="4056" mass="409815">MKAVKTSQRVLVWVLVWLTGLQPVLPALAAGVTVASGSTALEAAGNGVPVVNIAAPDAAGLSHNRYHDFSVDSRGLILNNGTAQLNPSQLGGLIQTNPNLQGRAAAAILNEVVSPNRSRLAGYLEVAGQAANVVVANPYGITCSGCGFLNTPRVTLTTGTPQFDAAGQLSGLDVRGGDILIDGAGLDASGSDYFALIARTASLQAGLNARDARVVLGANRVGMDGGVTAQPGDGPSPALALDTGALGGMYAHRISLVSTEQGVGVNTAGLSARQGDIRLAANGRLQVGSAIAQGDLTAQGATLALQDQQQAQGAIALSGTQGITLTGSQTRAGRDLTLASDGRIAADGGRLSAGVGDDGAVQPGYGLTLSGSALALGQAQLAGDRVSLSASGAVSQAAGGAWQAGRVLTVSGGALTLDGDAGAPTVTVSGGDVRGAGRWQATGELTLDGAGEMQWDGALLAGSGLTVSAGSLSNRGTLAGGTVRLTTPVLDNRGTVSGRQVTVQTPQLSNRGTLSADETLAVQAAARLDNGGSLLAGRGLTIQAGETANRGTVSGGTVTVTGDGLTNSGALQGREAVSLNTVGRLSQTATGSLVSGGGMTLSTGDMDTAGQLTAQGLSLSAGQWRNSGVVSLDGTLTATLDGLTNSGGVSVRGALTVDGRALHNAGQLASQGALTLSGNYDGAGSLSSEGALSLRGNTLTNDGGNWQGKTIAVTGQQINNRGTLSGGRVTLEGGPLTNSGTVTGVEALTVTLPGTLSNRGRLEGQTLSLTADQLDNSGTLLGVDALTLAITGTARNRADGQWLSSGLSRLTATALDNQGQWQSGAIDATADRVRNAGELLGLSALTLTARDTLANSATGTLLTQGAAVLNAAAAENDGGWQAGSLLLTAASLRNGGQIQSDGTLTATLDGLTNSGRLAANGDTRLTLGQLTNSGGVSVRGALTVDGRALHNAGQLASQGALTLSGNYDGAGSLSSEGALSLRGNTLTNDGGNWQGGTIAVTGQQINNRGTLSGGRVTLEGGPLTNSGTVTGVESLTVTLPGTLSNRGRLEGQTLSVTADQLDNSGTLLGVDSLTLAITGTARNRADGQWLSNGAGRLTATALDNQGQWQSGAIDATADTVRNAGQLLGLSALTLTTTGALTNTGTGTLLTQGAAVLNAAAAENDGEWQAASLTLTADNLRNGGRIAGDGGLHITLPVGDDDPRRTPRRAVRQLAQDVQAVSLPAGSLSNTGTLVSGGDSRLTGRRLDNQGTLSSGGTLWLTAGDTTNGGRLESRTLQLVGNQLSNGGTLLAEQGGELNLTGALTVGEPGRLLSNGDWQVQAGAVTSLGGWQGRNLLLTADSLTNGGTLLAANDATLTLTQGYNGGAGSRVVGNGRVTVTADTLTQLGELGGDRLQLTTGTLENGGRLVGLSQLEVTSRGQLTNTADGALLGNGTATVTAAALDNAGQIQGDALTLQAGTVDNAGRVQGTSALTLSGVSRYTGGAGSQLLSGGTATLAIDNADNAGLWQADELRVTGATLTNGGTLTGLNGLSLDTASLTNTGQLSTQGLATLRGQQFDNGGTLTALGGFDARYGDRVTNRVGSQLLSGGSGRLTTGTLLNQGLWQSDRLTLEAATLDNRGTLLGVTDGVIQLTGAYQGGADSRLLGNGAFSLTAATLDNAGQMQAQDVTLRAARLRNQGGISGAGQLNVTVDNPLENTAGATLLGGAVSLSGASVSNAGQIQGRGGLTVQSGGVLDNLGGGQLLSGGALTLTAAQLNNAGWAQGADLLLSTAQLDNGGTLQAQNGLTLHLPQWTNRGTVQAGQLDITTDGALENRGTLLGLTRLALQAASLTNADGARLYSAGDLQLRTGQLTQSGQLAALGDLRADLGNPFTLTRTLAAGGQLTLNVTGDLVQGGTLQGNGVTVSSTGTLTQQGRIVAGSGNSTLSAAAISQTESGTIQGGGPLSLLASGDITNRGFIGTAGDLLVQAGGMIENGSLVYGGGNLQLLSAALVNRYGNILAGNSLWIQRDAAGNASDSVLNSSGTIETQRGDIRINTGTLTNQREGLTVTEGESITEAVPDWVGGERVEIPITWFKEGDLGIAEFYTGCLRGGKASGARCGDSAGYLLAPFARAAIQKVSLASKSVSVSAQGGEARINSANDALITSNVLLNDASTIYARNNIVLYGSSLNNRTYQAGDVKRYMTYIYDSVEFVYGTWSWINDFANDDQSVYVGGYNSPITKQLDLAEKFGIQNKHYSINYKPLGEPTTELINGQSYTATIQAGGAIAANFTQNISNTNLQPGSGGFIPALSTPTLAGVGAPTPVGAQADRGLGGAPGNVTTAALGGAGSVALAGQAGSLNAGYGAVTRDTPTSAGSPLTPVGIGSGLSAAAGVPVAGASLTPLSALPFGQLQAALTQGLTPLSGPSLTDYPLPTSQNGLFVADTASDSRYLIRTNPTLSRLGQVDNGLFGDLRGLLGQTPGTTVPVERSPTLTDPTQVLGSSYLLGKLNLDAEHDYRFLGDAAFDTRYISNAVLSQTGQRYLNGVGSELAQMQQLMDNAAAEKSRLNLQLGVSLTPEQVAGLSHSLVWWENITVGGQTVLAPKLYLAQADKTNLQGSRIVANSVNLGAGGDIDNRGSTVTAVEALNIAGGGTLSNREGGLLSTGGALNLVALGNLTNSSATIQGNRVTLASVNGDIVNTTTTDQWQFESKNGRERLNHTDIGQTGLISAQGGLTLQAGHDIALNGAQLSAGGPLQLAAGNDIRLTALTTVTDTVREGDGATTERRRQGLVQSTLASGGELSLSAGRDLSSTAAQLSAAGTLALSAGRDLSLLSASEEQFSSNAWTRHLDWQQTVTQQGTVLNAGGGLSLRAGQDLTLEGAQAETRGALTAQAGRDLNLLSATESRHDFFEETTVKKGFLSKTTTHTLRETAQTTEKGTLLSGGSVALTAGHDIGVQGSAVAADGDVTLTAGHDITTAASVERYRQYEDVSRKKSGVFSGGGIGFTIGSTSLRQTLDTAGTTQSQSVSTLGSTGGSVRLNAGQDVALTGTDVIAARDIDLSGRNVSVTPGHDIRRTTQTMEQKQSGLTIALSGSVGGALNSMVETVQAVSRESDSRLKTLAGVKAALSAGQGAQATRLALAQREGASAKAAAGGGEDSAQPQAVGVSISYGSQSSSSQQTRTQDTVSGSSVTAGGNLRVHATDGDITVVGSQLKAGQDLTLAATRDILLLSGANTQHTEGSNQSKGGSIGVSIGVSASGSFGLSVSASVNAAKGNLRGDGLTHTESLLEAGRTAILSSGRDTTLQGAQVDAGAITARVGRDLLVRSEQDSDRYDSKQQSVSAGVTIPIYGGGGGASFSFSRDKVHSNFDSVQEQSGLFAGSNGFDVTVGNHTQLDGGAIASTASAERNRLETGTLGFSNIDNRAEYSASHTGGGFSTSAPVGLQVLSNVGGLMLAGANQSGSSAGTTYAAVSDGTLVIRNPTGQQQDVSGLSRDTAGANSGALNPIFDKEKVESKLRQAQLLSEIGAQVLDIASAEGTINATKDANAGLAATSAEKRREKAASLAQASPDKVITQDDVTQALYQDYYHASLNASPYRTGGPVRQGIQAVTAALQGVLAGNVAQAVTGAAAPYLAEQIHKATTDAQGNTDVMANTIAHALLGAVVAESGGNSALAGAAGEAGGELAARALLEALYPGKKPDELNEDQKQLLSTLSTIAGGLAAGVVGNSGTDAVQGAQSAQVAVENNFLSVSEKSELEIAKQKLRNSTDPAEREQAEKDVARLTELDISRDKKVIAACGNGNAASAGCASARLEAYQAKVEYENTGPYNSRASQQYADAYGQIVNLLNITSVDAQNKQQVRDAMINFFMETKGVDYEKAKGYAELKEGADIILSSVTPILGEAAAKKLLSMSSSLEVGNLEPGNPNSTSLPRNGDRLVLNQGQLPTCGPNSCAMVLDTAGLQYDLGKLITDAKVTPNGARMNNLVIALRNQGISDARFVSNVSIEVLSSATSQGNPAVVAMSLDRGGHAVVVDGVTIRNGQQVVAIRDPALGRQYFTPLSEFREKFTGQAIITSPKK</sequence>
<accession>A0A2K8QMC7</accession>
<gene>
    <name evidence="9" type="ORF">CVE23_12150</name>
</gene>
<keyword evidence="10" id="KW-1185">Reference proteome</keyword>
<dbReference type="InterPro" id="IPR005074">
    <property type="entry name" value="Peptidase_C39"/>
</dbReference>
<evidence type="ECO:0000256" key="1">
    <source>
        <dbReference type="ARBA" id="ARBA00004219"/>
    </source>
</evidence>
<feature type="signal peptide" evidence="7">
    <location>
        <begin position="1"/>
        <end position="29"/>
    </location>
</feature>
<dbReference type="GO" id="GO:0016020">
    <property type="term" value="C:membrane"/>
    <property type="evidence" value="ECO:0007669"/>
    <property type="project" value="InterPro"/>
</dbReference>
<feature type="region of interest" description="Disordered" evidence="6">
    <location>
        <begin position="3147"/>
        <end position="3176"/>
    </location>
</feature>